<evidence type="ECO:0000313" key="4">
    <source>
        <dbReference type="Proteomes" id="UP000289323"/>
    </source>
</evidence>
<dbReference type="InterPro" id="IPR013087">
    <property type="entry name" value="Znf_C2H2_type"/>
</dbReference>
<evidence type="ECO:0000256" key="1">
    <source>
        <dbReference type="SAM" id="MobiDB-lite"/>
    </source>
</evidence>
<accession>A0A446BXL3</accession>
<reference evidence="3 4" key="1">
    <citation type="submission" date="2018-04" db="EMBL/GenBank/DDBJ databases">
        <authorList>
            <person name="Huttner S."/>
            <person name="Dainat J."/>
        </authorList>
    </citation>
    <scope>NUCLEOTIDE SEQUENCE [LARGE SCALE GENOMIC DNA]</scope>
</reference>
<proteinExistence type="predicted"/>
<feature type="domain" description="C2H2-type" evidence="2">
    <location>
        <begin position="91"/>
        <end position="114"/>
    </location>
</feature>
<dbReference type="Proteomes" id="UP000289323">
    <property type="component" value="Unassembled WGS sequence"/>
</dbReference>
<evidence type="ECO:0000259" key="2">
    <source>
        <dbReference type="PROSITE" id="PS00028"/>
    </source>
</evidence>
<organism evidence="3 4">
    <name type="scientific">Thermothielavioides terrestris</name>
    <dbReference type="NCBI Taxonomy" id="2587410"/>
    <lineage>
        <taxon>Eukaryota</taxon>
        <taxon>Fungi</taxon>
        <taxon>Dikarya</taxon>
        <taxon>Ascomycota</taxon>
        <taxon>Pezizomycotina</taxon>
        <taxon>Sordariomycetes</taxon>
        <taxon>Sordariomycetidae</taxon>
        <taxon>Sordariales</taxon>
        <taxon>Chaetomiaceae</taxon>
        <taxon>Thermothielavioides</taxon>
    </lineage>
</organism>
<protein>
    <submittedName>
        <fullName evidence="3">4c7b6f1d-7a12-4ea0-85f9-44a004cd2fe0</fullName>
    </submittedName>
</protein>
<evidence type="ECO:0000313" key="3">
    <source>
        <dbReference type="EMBL" id="SPQ27224.1"/>
    </source>
</evidence>
<feature type="region of interest" description="Disordered" evidence="1">
    <location>
        <begin position="1"/>
        <end position="32"/>
    </location>
</feature>
<feature type="compositionally biased region" description="Low complexity" evidence="1">
    <location>
        <begin position="14"/>
        <end position="26"/>
    </location>
</feature>
<dbReference type="EMBL" id="OUUZ01000019">
    <property type="protein sequence ID" value="SPQ27224.1"/>
    <property type="molecule type" value="Genomic_DNA"/>
</dbReference>
<dbReference type="AlphaFoldDB" id="A0A446BXL3"/>
<gene>
    <name evidence="3" type="ORF">TT172_LOCUS9643</name>
</gene>
<feature type="compositionally biased region" description="Basic and acidic residues" evidence="1">
    <location>
        <begin position="1"/>
        <end position="13"/>
    </location>
</feature>
<dbReference type="PROSITE" id="PS00028">
    <property type="entry name" value="ZINC_FINGER_C2H2_1"/>
    <property type="match status" value="1"/>
</dbReference>
<sequence>MPSQKDITRRRGEPSTSTSSTPTSRRSTTRDAILARKQTAKRCRLCRSLAGHPSLAALQAAHAHAGDGAGAGAKDLGGAGGVVVAETAQRCGTAGCGAWFASSNQAVRHRAEVHGAELAGLQAAQLRAAAAVV</sequence>
<name>A0A446BXL3_9PEZI</name>